<evidence type="ECO:0000256" key="4">
    <source>
        <dbReference type="ARBA" id="ARBA00023136"/>
    </source>
</evidence>
<feature type="compositionally biased region" description="Polar residues" evidence="5">
    <location>
        <begin position="183"/>
        <end position="203"/>
    </location>
</feature>
<dbReference type="Pfam" id="PF05154">
    <property type="entry name" value="TM2"/>
    <property type="match status" value="1"/>
</dbReference>
<dbReference type="InterPro" id="IPR007829">
    <property type="entry name" value="TM2"/>
</dbReference>
<accession>K5BGB9</accession>
<protein>
    <submittedName>
        <fullName evidence="8">TM2 domain protein</fullName>
    </submittedName>
</protein>
<evidence type="ECO:0000259" key="7">
    <source>
        <dbReference type="Pfam" id="PF05154"/>
    </source>
</evidence>
<dbReference type="Proteomes" id="UP000006265">
    <property type="component" value="Unassembled WGS sequence"/>
</dbReference>
<sequence>MSEPSSGGDDFGSKDRAVPPPSGDQPSYPPPPPPPPPGSPYPPGFGDPAAPFGRHPVTGEPLSDKSKTTAGLLQLLGLLSVVGIGRIYIGQTNLGVVQLVVGGLCGILLSPLTCVDLRYQLRRARVVGHHRLRDSAQRNVTRRDGAGTAGWLLAAVGAAFSGTGRPSRFCSVRAVCSRRPWPTSASPTRTGPASSTHRACSTS</sequence>
<keyword evidence="3 6" id="KW-1133">Transmembrane helix</keyword>
<evidence type="ECO:0000256" key="1">
    <source>
        <dbReference type="ARBA" id="ARBA00004141"/>
    </source>
</evidence>
<dbReference type="AlphaFoldDB" id="K5BGB9"/>
<organism evidence="8 9">
    <name type="scientific">Mycolicibacterium hassiacum (strain DSM 44199 / CIP 105218 / JCM 12690 / 3849)</name>
    <name type="common">Mycobacterium hassiacum</name>
    <dbReference type="NCBI Taxonomy" id="1122247"/>
    <lineage>
        <taxon>Bacteria</taxon>
        <taxon>Bacillati</taxon>
        <taxon>Actinomycetota</taxon>
        <taxon>Actinomycetes</taxon>
        <taxon>Mycobacteriales</taxon>
        <taxon>Mycobacteriaceae</taxon>
        <taxon>Mycolicibacterium</taxon>
    </lineage>
</organism>
<dbReference type="eggNOG" id="COG2314">
    <property type="taxonomic scope" value="Bacteria"/>
</dbReference>
<reference evidence="8 9" key="1">
    <citation type="journal article" date="2012" name="J. Bacteriol.">
        <title>Genome sequence of Mycobacterium hassiacum DSM 44199, a rare source of heat-stable mycobacterial proteins.</title>
        <authorList>
            <person name="Tiago I."/>
            <person name="Maranha A."/>
            <person name="Mendes V."/>
            <person name="Alarico S."/>
            <person name="Moynihan P.J."/>
            <person name="Clarke A.J."/>
            <person name="Macedo-Ribeiro S."/>
            <person name="Pereira P.J."/>
            <person name="Empadinhas N."/>
        </authorList>
    </citation>
    <scope>NUCLEOTIDE SEQUENCE [LARGE SCALE GENOMIC DNA]</scope>
    <source>
        <strain evidence="9">DSM 44199 / CIP 105218 / JCM 12690 / 3849</strain>
    </source>
</reference>
<name>K5BGB9_MYCHD</name>
<evidence type="ECO:0000256" key="6">
    <source>
        <dbReference type="SAM" id="Phobius"/>
    </source>
</evidence>
<evidence type="ECO:0000256" key="3">
    <source>
        <dbReference type="ARBA" id="ARBA00022989"/>
    </source>
</evidence>
<feature type="compositionally biased region" description="Pro residues" evidence="5">
    <location>
        <begin position="18"/>
        <end position="45"/>
    </location>
</feature>
<dbReference type="EMBL" id="AMRA01000054">
    <property type="protein sequence ID" value="EKF23871.1"/>
    <property type="molecule type" value="Genomic_DNA"/>
</dbReference>
<comment type="subcellular location">
    <subcellularLocation>
        <location evidence="1">Membrane</location>
        <topology evidence="1">Multi-pass membrane protein</topology>
    </subcellularLocation>
</comment>
<feature type="region of interest" description="Disordered" evidence="5">
    <location>
        <begin position="1"/>
        <end position="65"/>
    </location>
</feature>
<evidence type="ECO:0000256" key="5">
    <source>
        <dbReference type="SAM" id="MobiDB-lite"/>
    </source>
</evidence>
<keyword evidence="9" id="KW-1185">Reference proteome</keyword>
<feature type="region of interest" description="Disordered" evidence="5">
    <location>
        <begin position="179"/>
        <end position="203"/>
    </location>
</feature>
<evidence type="ECO:0000256" key="2">
    <source>
        <dbReference type="ARBA" id="ARBA00022692"/>
    </source>
</evidence>
<feature type="transmembrane region" description="Helical" evidence="6">
    <location>
        <begin position="70"/>
        <end position="89"/>
    </location>
</feature>
<comment type="caution">
    <text evidence="8">The sequence shown here is derived from an EMBL/GenBank/DDBJ whole genome shotgun (WGS) entry which is preliminary data.</text>
</comment>
<evidence type="ECO:0000313" key="8">
    <source>
        <dbReference type="EMBL" id="EKF23871.1"/>
    </source>
</evidence>
<gene>
    <name evidence="8" type="ORF">C731_2239</name>
</gene>
<keyword evidence="4 6" id="KW-0472">Membrane</keyword>
<proteinExistence type="predicted"/>
<keyword evidence="2 6" id="KW-0812">Transmembrane</keyword>
<feature type="domain" description="TM2" evidence="7">
    <location>
        <begin position="64"/>
        <end position="107"/>
    </location>
</feature>
<feature type="transmembrane region" description="Helical" evidence="6">
    <location>
        <begin position="95"/>
        <end position="115"/>
    </location>
</feature>
<dbReference type="GO" id="GO:0016020">
    <property type="term" value="C:membrane"/>
    <property type="evidence" value="ECO:0007669"/>
    <property type="project" value="UniProtKB-SubCell"/>
</dbReference>
<evidence type="ECO:0000313" key="9">
    <source>
        <dbReference type="Proteomes" id="UP000006265"/>
    </source>
</evidence>